<dbReference type="PANTHER" id="PTHR31065:SF9">
    <property type="entry name" value="TRANSCRIPTION FACTOR FAMILY PROTEIN, PUTATIVE-RELATED"/>
    <property type="match status" value="1"/>
</dbReference>
<proteinExistence type="predicted"/>
<dbReference type="Pfam" id="PF04640">
    <property type="entry name" value="PLATZ"/>
    <property type="match status" value="1"/>
</dbReference>
<reference evidence="3" key="1">
    <citation type="journal article" date="2021" name="Nat. Commun.">
        <title>Genomic analyses provide insights into spinach domestication and the genetic basis of agronomic traits.</title>
        <authorList>
            <person name="Cai X."/>
            <person name="Sun X."/>
            <person name="Xu C."/>
            <person name="Sun H."/>
            <person name="Wang X."/>
            <person name="Ge C."/>
            <person name="Zhang Z."/>
            <person name="Wang Q."/>
            <person name="Fei Z."/>
            <person name="Jiao C."/>
            <person name="Wang Q."/>
        </authorList>
    </citation>
    <scope>NUCLEOTIDE SEQUENCE [LARGE SCALE GENOMIC DNA]</scope>
    <source>
        <strain evidence="3">cv. Varoflay</strain>
    </source>
</reference>
<protein>
    <submittedName>
        <fullName evidence="4">Uncharacterized protein isoform X1</fullName>
    </submittedName>
</protein>
<dbReference type="SUPFAM" id="SSF57845">
    <property type="entry name" value="B-box zinc-binding domain"/>
    <property type="match status" value="1"/>
</dbReference>
<evidence type="ECO:0000313" key="3">
    <source>
        <dbReference type="Proteomes" id="UP000813463"/>
    </source>
</evidence>
<dbReference type="AlphaFoldDB" id="A0A9R0ID36"/>
<name>A0A9R0ID36_SPIOL</name>
<keyword evidence="3" id="KW-1185">Reference proteome</keyword>
<dbReference type="PANTHER" id="PTHR31065">
    <property type="entry name" value="PLATZ TRANSCRIPTION FACTOR FAMILY PROTEIN"/>
    <property type="match status" value="1"/>
</dbReference>
<evidence type="ECO:0000313" key="4">
    <source>
        <dbReference type="RefSeq" id="XP_021847048.1"/>
    </source>
</evidence>
<dbReference type="InterPro" id="IPR006734">
    <property type="entry name" value="PLATZ"/>
</dbReference>
<keyword evidence="1" id="KW-0863">Zinc-finger</keyword>
<dbReference type="InterPro" id="IPR000315">
    <property type="entry name" value="Znf_B-box"/>
</dbReference>
<keyword evidence="1" id="KW-0479">Metal-binding</keyword>
<reference evidence="4" key="2">
    <citation type="submission" date="2025-08" db="UniProtKB">
        <authorList>
            <consortium name="RefSeq"/>
        </authorList>
    </citation>
    <scope>IDENTIFICATION</scope>
    <source>
        <tissue evidence="4">Leaf</tissue>
    </source>
</reference>
<dbReference type="Gene3D" id="3.30.160.60">
    <property type="entry name" value="Classic Zinc Finger"/>
    <property type="match status" value="1"/>
</dbReference>
<dbReference type="KEGG" id="soe:110786780"/>
<keyword evidence="1" id="KW-0862">Zinc</keyword>
<accession>A0A9R0ID36</accession>
<dbReference type="Pfam" id="PF00643">
    <property type="entry name" value="zf-B_box"/>
    <property type="match status" value="1"/>
</dbReference>
<sequence>MQDAEKMKEAGAKVRIDCSTSKALYDSMLKIPERFLQDKLEGKPTKILNPEREKRLDMMRKLLVQNTGIDNLEFQEIVCKDLKFLKENEVHNRIYSNIKQKTASEAISVLHLPAEESCKQSNEKNEVSTSEADEFVSILSEAYKDDPDVHFIPSMQFGKEDTPGWNSWRKTKVVAARLVLLDEIKNKKAADEDTLAEKMKGRSDPLGVKMGSCSSSNVALEGSTKIQLKLNQEDSQPQQDHDILSSQGIQVNLRELKPEWLEKFFRRTFFEPCSEHPIRRNELNKYCIDCDASLCQYCVSLASHAGHKLLKIYRHVYKDVVPLDEIGRHVDCSKIQPYRCNRQMVIALTPLPHSGTKTNEEATCHTCKRKLIEYEVYNYCSISCKVEAFMKKENELAPPFLLLDQVVEGLEAIVQQVQIAIPDKTRKRRKGIPHRSPLF</sequence>
<organism evidence="3 4">
    <name type="scientific">Spinacia oleracea</name>
    <name type="common">Spinach</name>
    <dbReference type="NCBI Taxonomy" id="3562"/>
    <lineage>
        <taxon>Eukaryota</taxon>
        <taxon>Viridiplantae</taxon>
        <taxon>Streptophyta</taxon>
        <taxon>Embryophyta</taxon>
        <taxon>Tracheophyta</taxon>
        <taxon>Spermatophyta</taxon>
        <taxon>Magnoliopsida</taxon>
        <taxon>eudicotyledons</taxon>
        <taxon>Gunneridae</taxon>
        <taxon>Pentapetalae</taxon>
        <taxon>Caryophyllales</taxon>
        <taxon>Chenopodiaceae</taxon>
        <taxon>Chenopodioideae</taxon>
        <taxon>Anserineae</taxon>
        <taxon>Spinacia</taxon>
    </lineage>
</organism>
<dbReference type="GO" id="GO:0008270">
    <property type="term" value="F:zinc ion binding"/>
    <property type="evidence" value="ECO:0007669"/>
    <property type="project" value="UniProtKB-KW"/>
</dbReference>
<dbReference type="RefSeq" id="XP_021847048.1">
    <property type="nucleotide sequence ID" value="XM_021991356.2"/>
</dbReference>
<evidence type="ECO:0000259" key="2">
    <source>
        <dbReference type="PROSITE" id="PS50119"/>
    </source>
</evidence>
<evidence type="ECO:0000256" key="1">
    <source>
        <dbReference type="PROSITE-ProRule" id="PRU00024"/>
    </source>
</evidence>
<dbReference type="Proteomes" id="UP000813463">
    <property type="component" value="Chromosome 1"/>
</dbReference>
<dbReference type="GeneID" id="110786780"/>
<gene>
    <name evidence="4" type="primary">LOC110786780</name>
</gene>
<dbReference type="PROSITE" id="PS50119">
    <property type="entry name" value="ZF_BBOX"/>
    <property type="match status" value="1"/>
</dbReference>
<dbReference type="OrthoDB" id="670813at2759"/>
<feature type="domain" description="B box-type" evidence="2">
    <location>
        <begin position="273"/>
        <end position="312"/>
    </location>
</feature>